<feature type="domain" description="Leucyl-tRNA synthetase editing" evidence="15">
    <location>
        <begin position="271"/>
        <end position="455"/>
    </location>
</feature>
<dbReference type="SUPFAM" id="SSF47323">
    <property type="entry name" value="Anticodon-binding domain of a subclass of class I aminoacyl-tRNA synthetases"/>
    <property type="match status" value="1"/>
</dbReference>
<dbReference type="InterPro" id="IPR002302">
    <property type="entry name" value="Leu-tRNA-ligase"/>
</dbReference>
<evidence type="ECO:0000256" key="1">
    <source>
        <dbReference type="ARBA" id="ARBA00004305"/>
    </source>
</evidence>
<dbReference type="Proteomes" id="UP000774326">
    <property type="component" value="Unassembled WGS sequence"/>
</dbReference>
<evidence type="ECO:0000256" key="11">
    <source>
        <dbReference type="RuleBase" id="RU363035"/>
    </source>
</evidence>
<dbReference type="AlphaFoldDB" id="A0A9P8Q2G8"/>
<dbReference type="GO" id="GO:0006429">
    <property type="term" value="P:leucyl-tRNA aminoacylation"/>
    <property type="evidence" value="ECO:0007669"/>
    <property type="project" value="InterPro"/>
</dbReference>
<evidence type="ECO:0000256" key="4">
    <source>
        <dbReference type="ARBA" id="ARBA00022598"/>
    </source>
</evidence>
<dbReference type="PANTHER" id="PTHR43740:SF2">
    <property type="entry name" value="LEUCINE--TRNA LIGASE, MITOCHONDRIAL"/>
    <property type="match status" value="1"/>
</dbReference>
<dbReference type="FunFam" id="3.40.50.620:FF:000003">
    <property type="entry name" value="Leucine--tRNA ligase"/>
    <property type="match status" value="1"/>
</dbReference>
<dbReference type="FunFam" id="1.10.730.10:FF:000002">
    <property type="entry name" value="Leucine--tRNA ligase"/>
    <property type="match status" value="1"/>
</dbReference>
<reference evidence="16" key="2">
    <citation type="submission" date="2021-01" db="EMBL/GenBank/DDBJ databases">
        <authorList>
            <person name="Schikora-Tamarit M.A."/>
        </authorList>
    </citation>
    <scope>NUCLEOTIDE SEQUENCE</scope>
    <source>
        <strain evidence="16">CBS2887</strain>
    </source>
</reference>
<evidence type="ECO:0000256" key="6">
    <source>
        <dbReference type="ARBA" id="ARBA00022840"/>
    </source>
</evidence>
<evidence type="ECO:0000256" key="3">
    <source>
        <dbReference type="ARBA" id="ARBA00013164"/>
    </source>
</evidence>
<dbReference type="InterPro" id="IPR009080">
    <property type="entry name" value="tRNAsynth_Ia_anticodon-bd"/>
</dbReference>
<evidence type="ECO:0000259" key="12">
    <source>
        <dbReference type="Pfam" id="PF00133"/>
    </source>
</evidence>
<feature type="domain" description="Methionyl/Leucyl tRNA synthetase" evidence="14">
    <location>
        <begin position="85"/>
        <end position="222"/>
    </location>
</feature>
<proteinExistence type="inferred from homology"/>
<dbReference type="HAMAP" id="MF_00049_B">
    <property type="entry name" value="Leu_tRNA_synth_B"/>
    <property type="match status" value="1"/>
</dbReference>
<dbReference type="InterPro" id="IPR002300">
    <property type="entry name" value="aa-tRNA-synth_Ia"/>
</dbReference>
<evidence type="ECO:0000256" key="8">
    <source>
        <dbReference type="ARBA" id="ARBA00023146"/>
    </source>
</evidence>
<dbReference type="FunFam" id="3.40.50.620:FF:000100">
    <property type="entry name" value="probable leucine--tRNA ligase, mitochondrial"/>
    <property type="match status" value="1"/>
</dbReference>
<dbReference type="Pfam" id="PF08264">
    <property type="entry name" value="Anticodon_1"/>
    <property type="match status" value="1"/>
</dbReference>
<dbReference type="SUPFAM" id="SSF52374">
    <property type="entry name" value="Nucleotidylyl transferase"/>
    <property type="match status" value="1"/>
</dbReference>
<dbReference type="Gene3D" id="3.40.50.620">
    <property type="entry name" value="HUPs"/>
    <property type="match status" value="2"/>
</dbReference>
<dbReference type="Pfam" id="PF00133">
    <property type="entry name" value="tRNA-synt_1"/>
    <property type="match status" value="1"/>
</dbReference>
<evidence type="ECO:0000256" key="5">
    <source>
        <dbReference type="ARBA" id="ARBA00022741"/>
    </source>
</evidence>
<dbReference type="GO" id="GO:0002161">
    <property type="term" value="F:aminoacyl-tRNA deacylase activity"/>
    <property type="evidence" value="ECO:0007669"/>
    <property type="project" value="InterPro"/>
</dbReference>
<keyword evidence="7 11" id="KW-0648">Protein biosynthesis</keyword>
<comment type="caution">
    <text evidence="16">The sequence shown here is derived from an EMBL/GenBank/DDBJ whole genome shotgun (WGS) entry which is preliminary data.</text>
</comment>
<keyword evidence="8 11" id="KW-0030">Aminoacyl-tRNA synthetase</keyword>
<evidence type="ECO:0000256" key="7">
    <source>
        <dbReference type="ARBA" id="ARBA00022917"/>
    </source>
</evidence>
<dbReference type="EMBL" id="JAEUBG010003318">
    <property type="protein sequence ID" value="KAH3682952.1"/>
    <property type="molecule type" value="Genomic_DNA"/>
</dbReference>
<dbReference type="Gene3D" id="1.10.730.10">
    <property type="entry name" value="Isoleucyl-tRNA Synthetase, Domain 1"/>
    <property type="match status" value="1"/>
</dbReference>
<evidence type="ECO:0000313" key="17">
    <source>
        <dbReference type="Proteomes" id="UP000774326"/>
    </source>
</evidence>
<keyword evidence="4 11" id="KW-0436">Ligase</keyword>
<organism evidence="16 17">
    <name type="scientific">Wickerhamomyces pijperi</name>
    <name type="common">Yeast</name>
    <name type="synonym">Pichia pijperi</name>
    <dbReference type="NCBI Taxonomy" id="599730"/>
    <lineage>
        <taxon>Eukaryota</taxon>
        <taxon>Fungi</taxon>
        <taxon>Dikarya</taxon>
        <taxon>Ascomycota</taxon>
        <taxon>Saccharomycotina</taxon>
        <taxon>Saccharomycetes</taxon>
        <taxon>Phaffomycetales</taxon>
        <taxon>Wickerhamomycetaceae</taxon>
        <taxon>Wickerhamomyces</taxon>
    </lineage>
</organism>
<keyword evidence="6 11" id="KW-0067">ATP-binding</keyword>
<dbReference type="InterPro" id="IPR013155">
    <property type="entry name" value="M/V/L/I-tRNA-synth_anticd-bd"/>
</dbReference>
<dbReference type="Pfam" id="PF09334">
    <property type="entry name" value="tRNA-synt_1g"/>
    <property type="match status" value="1"/>
</dbReference>
<dbReference type="PROSITE" id="PS00178">
    <property type="entry name" value="AA_TRNA_LIGASE_I"/>
    <property type="match status" value="1"/>
</dbReference>
<name>A0A9P8Q2G8_WICPI</name>
<feature type="domain" description="Aminoacyl-tRNA synthetase class Ia" evidence="12">
    <location>
        <begin position="469"/>
        <end position="629"/>
    </location>
</feature>
<dbReference type="SUPFAM" id="SSF50677">
    <property type="entry name" value="ValRS/IleRS/LeuRS editing domain"/>
    <property type="match status" value="1"/>
</dbReference>
<keyword evidence="5 11" id="KW-0547">Nucleotide-binding</keyword>
<dbReference type="PRINTS" id="PR00985">
    <property type="entry name" value="TRNASYNTHLEU"/>
</dbReference>
<dbReference type="InterPro" id="IPR014729">
    <property type="entry name" value="Rossmann-like_a/b/a_fold"/>
</dbReference>
<dbReference type="InterPro" id="IPR001412">
    <property type="entry name" value="aa-tRNA-synth_I_CS"/>
</dbReference>
<dbReference type="GO" id="GO:0005759">
    <property type="term" value="C:mitochondrial matrix"/>
    <property type="evidence" value="ECO:0007669"/>
    <property type="project" value="UniProtKB-SubCell"/>
</dbReference>
<accession>A0A9P8Q2G8</accession>
<evidence type="ECO:0000259" key="15">
    <source>
        <dbReference type="Pfam" id="PF13603"/>
    </source>
</evidence>
<dbReference type="GO" id="GO:0005524">
    <property type="term" value="F:ATP binding"/>
    <property type="evidence" value="ECO:0007669"/>
    <property type="project" value="UniProtKB-KW"/>
</dbReference>
<dbReference type="GO" id="GO:0032543">
    <property type="term" value="P:mitochondrial translation"/>
    <property type="evidence" value="ECO:0007669"/>
    <property type="project" value="TreeGrafter"/>
</dbReference>
<evidence type="ECO:0000256" key="9">
    <source>
        <dbReference type="ARBA" id="ARBA00030520"/>
    </source>
</evidence>
<dbReference type="CDD" id="cd00812">
    <property type="entry name" value="LeuRS_core"/>
    <property type="match status" value="1"/>
</dbReference>
<protein>
    <recommendedName>
        <fullName evidence="3">leucine--tRNA ligase</fullName>
        <ecNumber evidence="3">6.1.1.4</ecNumber>
    </recommendedName>
    <alternativeName>
        <fullName evidence="9">Leucyl-tRNA synthetase</fullName>
    </alternativeName>
</protein>
<dbReference type="GO" id="GO:0004823">
    <property type="term" value="F:leucine-tRNA ligase activity"/>
    <property type="evidence" value="ECO:0007669"/>
    <property type="project" value="UniProtKB-EC"/>
</dbReference>
<comment type="catalytic activity">
    <reaction evidence="10">
        <text>tRNA(Leu) + L-leucine + ATP = L-leucyl-tRNA(Leu) + AMP + diphosphate</text>
        <dbReference type="Rhea" id="RHEA:11688"/>
        <dbReference type="Rhea" id="RHEA-COMP:9613"/>
        <dbReference type="Rhea" id="RHEA-COMP:9622"/>
        <dbReference type="ChEBI" id="CHEBI:30616"/>
        <dbReference type="ChEBI" id="CHEBI:33019"/>
        <dbReference type="ChEBI" id="CHEBI:57427"/>
        <dbReference type="ChEBI" id="CHEBI:78442"/>
        <dbReference type="ChEBI" id="CHEBI:78494"/>
        <dbReference type="ChEBI" id="CHEBI:456215"/>
        <dbReference type="EC" id="6.1.1.4"/>
    </reaction>
</comment>
<evidence type="ECO:0000259" key="13">
    <source>
        <dbReference type="Pfam" id="PF08264"/>
    </source>
</evidence>
<sequence>MLSSSRAASLLKPSSRGVKPTIIFTQRSIHFTPHNVSGNEEPIDLVKLDAKWSSKWRAISPNENSIYPLPKSQPNTSYSKSKKKYIMSQFPYPSGILHMGHLRVYTISDVLSRYNRSQGHEVIHPMGWDAFGLPAENAAIERGIDPSIWTHENIKKMKEQMKLMMVDFDWDREVTTCDADYYKWTQKIFLLLYEEGLAYRKEAEINWDPVDLTVLANEQVDAEGRSWRSGAIVEKKMLRQWFLGITQFAKELNKDLSLLEEWPNKVKLMQKHWIGESQGTEVTFGSTGAQERQFKVYTTRVDTLYSVQYLALAVDNEYVLKLAEENQDLKQFISRATTLPEGSKEGFELPGVKAVNPVSLEEVPIFVAPYVLGSYGSGAVMGCPGHDERDYEFWLLNKPNHPIVKSVEPATEKSIEQEETHFEGPFTEHGILNDSAKEFQGLTTAEAKDQITNKLAVLGVGHKTTQFRIRDWLISRQRYWGAPIPIIHCPSCGEVPVPEADLPVLLPENVEFTGKKGNPLENLPSFNEVECPSCGGHAKRDTDTMDTFMDSSWYFFRYTDPKNLTTPFDFKKATEAMPVDIYVGGVEHAILHLLYSRFLAKFLAKKGLWDGSKTNGEPFKKLVTQGMVHGKTYSDPANGRFLKPDELDFSSSGSASEPTIKSSGASPVITYEKMSKSKYNGADPTECITTHGSDATRAHILFQAPINDILDWDESKIVGIERWLRRVLQFSKSSAAAGSTESTKVKPIEQFNENEIKFHNESELILRNITQSFETTLSLNTVISDYMKLFNLISSATATSVSPELIHTNFKKMLIAMSPITPVTAEEAWESVHLNNGTWETIFAEKWPTPEPIIQSHVTKYNIFVNGKMRFTFEGDVELYNQDQGLVRDTILNSKVEGVEKWLGGKKVRKVITKKNAISFVIEK</sequence>
<evidence type="ECO:0000256" key="2">
    <source>
        <dbReference type="ARBA" id="ARBA00005594"/>
    </source>
</evidence>
<dbReference type="Pfam" id="PF13603">
    <property type="entry name" value="tRNA-synt_1_2"/>
    <property type="match status" value="1"/>
</dbReference>
<comment type="similarity">
    <text evidence="2 11">Belongs to the class-I aminoacyl-tRNA synthetase family.</text>
</comment>
<dbReference type="PANTHER" id="PTHR43740">
    <property type="entry name" value="LEUCYL-TRNA SYNTHETASE"/>
    <property type="match status" value="1"/>
</dbReference>
<gene>
    <name evidence="16" type="ORF">WICPIJ_006082</name>
</gene>
<evidence type="ECO:0000259" key="14">
    <source>
        <dbReference type="Pfam" id="PF09334"/>
    </source>
</evidence>
<comment type="subcellular location">
    <subcellularLocation>
        <location evidence="1">Mitochondrion matrix</location>
    </subcellularLocation>
</comment>
<evidence type="ECO:0000256" key="10">
    <source>
        <dbReference type="ARBA" id="ARBA00047469"/>
    </source>
</evidence>
<dbReference type="InterPro" id="IPR009008">
    <property type="entry name" value="Val/Leu/Ile-tRNA-synth_edit"/>
</dbReference>
<dbReference type="InterPro" id="IPR025709">
    <property type="entry name" value="Leu_tRNA-synth_edit"/>
</dbReference>
<reference evidence="16" key="1">
    <citation type="journal article" date="2021" name="Open Biol.">
        <title>Shared evolutionary footprints suggest mitochondrial oxidative damage underlies multiple complex I losses in fungi.</title>
        <authorList>
            <person name="Schikora-Tamarit M.A."/>
            <person name="Marcet-Houben M."/>
            <person name="Nosek J."/>
            <person name="Gabaldon T."/>
        </authorList>
    </citation>
    <scope>NUCLEOTIDE SEQUENCE</scope>
    <source>
        <strain evidence="16">CBS2887</strain>
    </source>
</reference>
<evidence type="ECO:0000313" key="16">
    <source>
        <dbReference type="EMBL" id="KAH3682952.1"/>
    </source>
</evidence>
<dbReference type="OrthoDB" id="15954at2759"/>
<dbReference type="NCBIfam" id="TIGR00396">
    <property type="entry name" value="leuS_bact"/>
    <property type="match status" value="1"/>
</dbReference>
<feature type="domain" description="Methionyl/Valyl/Leucyl/Isoleucyl-tRNA synthetase anticodon-binding" evidence="13">
    <location>
        <begin position="765"/>
        <end position="853"/>
    </location>
</feature>
<dbReference type="InterPro" id="IPR015413">
    <property type="entry name" value="Methionyl/Leucyl_tRNA_Synth"/>
</dbReference>
<dbReference type="EC" id="6.1.1.4" evidence="3"/>
<keyword evidence="17" id="KW-1185">Reference proteome</keyword>